<evidence type="ECO:0000259" key="3">
    <source>
        <dbReference type="PROSITE" id="PS50157"/>
    </source>
</evidence>
<dbReference type="InterPro" id="IPR051301">
    <property type="entry name" value="Optineurin/NFkB_EssMod"/>
</dbReference>
<dbReference type="GO" id="GO:0005737">
    <property type="term" value="C:cytoplasm"/>
    <property type="evidence" value="ECO:0007669"/>
    <property type="project" value="TreeGrafter"/>
</dbReference>
<dbReference type="PANTHER" id="PTHR31553:SF1">
    <property type="entry name" value="NF-KAPPA-B ESSENTIAL MODULATOR"/>
    <property type="match status" value="1"/>
</dbReference>
<feature type="compositionally biased region" description="Polar residues" evidence="2">
    <location>
        <begin position="114"/>
        <end position="132"/>
    </location>
</feature>
<proteinExistence type="predicted"/>
<dbReference type="Proteomes" id="UP000230750">
    <property type="component" value="Unassembled WGS sequence"/>
</dbReference>
<dbReference type="PANTHER" id="PTHR31553">
    <property type="entry name" value="NF-KAPPA-B ESSENTIAL MODULATOR"/>
    <property type="match status" value="1"/>
</dbReference>
<keyword evidence="1" id="KW-0863">Zinc-finger</keyword>
<keyword evidence="1" id="KW-0862">Zinc</keyword>
<feature type="non-terminal residue" evidence="4">
    <location>
        <position position="1"/>
    </location>
</feature>
<feature type="compositionally biased region" description="Low complexity" evidence="2">
    <location>
        <begin position="59"/>
        <end position="72"/>
    </location>
</feature>
<feature type="compositionally biased region" description="Basic and acidic residues" evidence="2">
    <location>
        <begin position="8"/>
        <end position="27"/>
    </location>
</feature>
<dbReference type="GO" id="GO:0008270">
    <property type="term" value="F:zinc ion binding"/>
    <property type="evidence" value="ECO:0007669"/>
    <property type="project" value="UniProtKB-KW"/>
</dbReference>
<name>A0A2G8JD11_STIJA</name>
<dbReference type="GO" id="GO:0043122">
    <property type="term" value="P:regulation of canonical NF-kappaB signal transduction"/>
    <property type="evidence" value="ECO:0007669"/>
    <property type="project" value="TreeGrafter"/>
</dbReference>
<feature type="region of interest" description="Disordered" evidence="2">
    <location>
        <begin position="102"/>
        <end position="132"/>
    </location>
</feature>
<dbReference type="PROSITE" id="PS00028">
    <property type="entry name" value="ZINC_FINGER_C2H2_1"/>
    <property type="match status" value="1"/>
</dbReference>
<dbReference type="InterPro" id="IPR013087">
    <property type="entry name" value="Znf_C2H2_type"/>
</dbReference>
<evidence type="ECO:0000313" key="5">
    <source>
        <dbReference type="Proteomes" id="UP000230750"/>
    </source>
</evidence>
<evidence type="ECO:0000256" key="2">
    <source>
        <dbReference type="SAM" id="MobiDB-lite"/>
    </source>
</evidence>
<feature type="domain" description="C2H2-type" evidence="3">
    <location>
        <begin position="134"/>
        <end position="159"/>
    </location>
</feature>
<dbReference type="GO" id="GO:0070530">
    <property type="term" value="F:K63-linked polyubiquitin modification-dependent protein binding"/>
    <property type="evidence" value="ECO:0007669"/>
    <property type="project" value="TreeGrafter"/>
</dbReference>
<dbReference type="GO" id="GO:0005634">
    <property type="term" value="C:nucleus"/>
    <property type="evidence" value="ECO:0007669"/>
    <property type="project" value="TreeGrafter"/>
</dbReference>
<evidence type="ECO:0000313" key="4">
    <source>
        <dbReference type="EMBL" id="PIK33632.1"/>
    </source>
</evidence>
<feature type="region of interest" description="Disordered" evidence="2">
    <location>
        <begin position="55"/>
        <end position="79"/>
    </location>
</feature>
<dbReference type="EMBL" id="MRZV01002463">
    <property type="protein sequence ID" value="PIK33632.1"/>
    <property type="molecule type" value="Genomic_DNA"/>
</dbReference>
<dbReference type="Gene3D" id="1.20.5.990">
    <property type="entry name" value="Nemo cc2-lz domain - 1d5 darpin complex"/>
    <property type="match status" value="1"/>
</dbReference>
<organism evidence="4 5">
    <name type="scientific">Stichopus japonicus</name>
    <name type="common">Sea cucumber</name>
    <dbReference type="NCBI Taxonomy" id="307972"/>
    <lineage>
        <taxon>Eukaryota</taxon>
        <taxon>Metazoa</taxon>
        <taxon>Echinodermata</taxon>
        <taxon>Eleutherozoa</taxon>
        <taxon>Echinozoa</taxon>
        <taxon>Holothuroidea</taxon>
        <taxon>Aspidochirotacea</taxon>
        <taxon>Aspidochirotida</taxon>
        <taxon>Stichopodidae</taxon>
        <taxon>Apostichopus</taxon>
    </lineage>
</organism>
<keyword evidence="1" id="KW-0479">Metal-binding</keyword>
<dbReference type="PROSITE" id="PS50157">
    <property type="entry name" value="ZINC_FINGER_C2H2_2"/>
    <property type="match status" value="1"/>
</dbReference>
<reference evidence="4 5" key="1">
    <citation type="journal article" date="2017" name="PLoS Biol.">
        <title>The sea cucumber genome provides insights into morphological evolution and visceral regeneration.</title>
        <authorList>
            <person name="Zhang X."/>
            <person name="Sun L."/>
            <person name="Yuan J."/>
            <person name="Sun Y."/>
            <person name="Gao Y."/>
            <person name="Zhang L."/>
            <person name="Li S."/>
            <person name="Dai H."/>
            <person name="Hamel J.F."/>
            <person name="Liu C."/>
            <person name="Yu Y."/>
            <person name="Liu S."/>
            <person name="Lin W."/>
            <person name="Guo K."/>
            <person name="Jin S."/>
            <person name="Xu P."/>
            <person name="Storey K.B."/>
            <person name="Huan P."/>
            <person name="Zhang T."/>
            <person name="Zhou Y."/>
            <person name="Zhang J."/>
            <person name="Lin C."/>
            <person name="Li X."/>
            <person name="Xing L."/>
            <person name="Huo D."/>
            <person name="Sun M."/>
            <person name="Wang L."/>
            <person name="Mercier A."/>
            <person name="Li F."/>
            <person name="Yang H."/>
            <person name="Xiang J."/>
        </authorList>
    </citation>
    <scope>NUCLEOTIDE SEQUENCE [LARGE SCALE GENOMIC DNA]</scope>
    <source>
        <strain evidence="4">Shaxun</strain>
        <tissue evidence="4">Muscle</tissue>
    </source>
</reference>
<evidence type="ECO:0000256" key="1">
    <source>
        <dbReference type="PROSITE-ProRule" id="PRU00042"/>
    </source>
</evidence>
<accession>A0A2G8JD11</accession>
<keyword evidence="5" id="KW-1185">Reference proteome</keyword>
<comment type="caution">
    <text evidence="4">The sequence shown here is derived from an EMBL/GenBank/DDBJ whole genome shotgun (WGS) entry which is preliminary data.</text>
</comment>
<gene>
    <name evidence="4" type="ORF">BSL78_29549</name>
</gene>
<dbReference type="AlphaFoldDB" id="A0A2G8JD11"/>
<protein>
    <recommendedName>
        <fullName evidence="3">C2H2-type domain-containing protein</fullName>
    </recommendedName>
</protein>
<sequence>LNQYQHDFGNERIAREQIHQESQEKGLKLENLRKENDELKNMVQKYTEAQMQRLSSQYSNPNTTSPVSPTSPYHHGTGLYGGGGGGLGGGLGGVGGGGGGQTYNYRGGEHPSMGSYSRGQVQPMNTEESQQQTHQCPMCSEFFWEAESLRIHCNSHFDN</sequence>
<feature type="region of interest" description="Disordered" evidence="2">
    <location>
        <begin position="1"/>
        <end position="27"/>
    </location>
</feature>